<reference evidence="2 3" key="1">
    <citation type="submission" date="2018-12" db="EMBL/GenBank/DDBJ databases">
        <title>Dyella dinghuensis sp. nov. DHOA06 and Dyella choica sp. nov. 4M-K27, isolated from forest soil.</title>
        <authorList>
            <person name="Qiu L.-H."/>
            <person name="Gao Z.-H."/>
        </authorList>
    </citation>
    <scope>NUCLEOTIDE SEQUENCE [LARGE SCALE GENOMIC DNA]</scope>
    <source>
        <strain evidence="2 3">DHOA06</strain>
    </source>
</reference>
<sequence length="70" mass="7877">MTKFLPFEKIYAFYTRGADFATRFLYPGLHNAQLCGTEAFMDAIYLIFGFVLAAATLGFLLLCDRLGPRS</sequence>
<keyword evidence="1" id="KW-0472">Membrane</keyword>
<comment type="caution">
    <text evidence="2">The sequence shown here is derived from an EMBL/GenBank/DDBJ whole genome shotgun (WGS) entry which is preliminary data.</text>
</comment>
<dbReference type="AlphaFoldDB" id="A0A3S0PCE1"/>
<accession>A0A3S0PCE1</accession>
<gene>
    <name evidence="2" type="ORF">EKH79_17670</name>
</gene>
<keyword evidence="1" id="KW-1133">Transmembrane helix</keyword>
<protein>
    <submittedName>
        <fullName evidence="2">Uncharacterized protein</fullName>
    </submittedName>
</protein>
<evidence type="ECO:0000313" key="3">
    <source>
        <dbReference type="Proteomes" id="UP000267077"/>
    </source>
</evidence>
<evidence type="ECO:0000256" key="1">
    <source>
        <dbReference type="SAM" id="Phobius"/>
    </source>
</evidence>
<organism evidence="2 3">
    <name type="scientific">Dyella dinghuensis</name>
    <dbReference type="NCBI Taxonomy" id="1920169"/>
    <lineage>
        <taxon>Bacteria</taxon>
        <taxon>Pseudomonadati</taxon>
        <taxon>Pseudomonadota</taxon>
        <taxon>Gammaproteobacteria</taxon>
        <taxon>Lysobacterales</taxon>
        <taxon>Rhodanobacteraceae</taxon>
        <taxon>Dyella</taxon>
    </lineage>
</organism>
<feature type="transmembrane region" description="Helical" evidence="1">
    <location>
        <begin position="43"/>
        <end position="63"/>
    </location>
</feature>
<dbReference type="EMBL" id="RYZR01000008">
    <property type="protein sequence ID" value="RUL61463.1"/>
    <property type="molecule type" value="Genomic_DNA"/>
</dbReference>
<proteinExistence type="predicted"/>
<keyword evidence="3" id="KW-1185">Reference proteome</keyword>
<evidence type="ECO:0000313" key="2">
    <source>
        <dbReference type="EMBL" id="RUL61463.1"/>
    </source>
</evidence>
<dbReference type="Proteomes" id="UP000267077">
    <property type="component" value="Unassembled WGS sequence"/>
</dbReference>
<name>A0A3S0PCE1_9GAMM</name>
<keyword evidence="1" id="KW-0812">Transmembrane</keyword>
<dbReference type="RefSeq" id="WP_126675174.1">
    <property type="nucleotide sequence ID" value="NZ_RYZR01000008.1"/>
</dbReference>